<keyword evidence="10 20" id="KW-0863">Zinc-finger</keyword>
<keyword evidence="16" id="KW-0234">DNA repair</keyword>
<comment type="cofactor">
    <cofactor evidence="1 20">
        <name>[4Fe-4S] cluster</name>
        <dbReference type="ChEBI" id="CHEBI:49883"/>
    </cofactor>
</comment>
<comment type="subunit">
    <text evidence="19">Forms DNA polymerase zeta with REV7.</text>
</comment>
<dbReference type="FunFam" id="1.10.287.690:FF:000002">
    <property type="entry name" value="DNA polymerase zeta"/>
    <property type="match status" value="1"/>
</dbReference>
<comment type="catalytic activity">
    <reaction evidence="18 20">
        <text>DNA(n) + a 2'-deoxyribonucleoside 5'-triphosphate = DNA(n+1) + diphosphate</text>
        <dbReference type="Rhea" id="RHEA:22508"/>
        <dbReference type="Rhea" id="RHEA-COMP:17339"/>
        <dbReference type="Rhea" id="RHEA-COMP:17340"/>
        <dbReference type="ChEBI" id="CHEBI:33019"/>
        <dbReference type="ChEBI" id="CHEBI:61560"/>
        <dbReference type="ChEBI" id="CHEBI:173112"/>
        <dbReference type="EC" id="2.7.7.7"/>
    </reaction>
</comment>
<evidence type="ECO:0000256" key="3">
    <source>
        <dbReference type="ARBA" id="ARBA00005755"/>
    </source>
</evidence>
<dbReference type="InterPro" id="IPR023211">
    <property type="entry name" value="DNA_pol_palm_dom_sf"/>
</dbReference>
<evidence type="ECO:0000256" key="12">
    <source>
        <dbReference type="ARBA" id="ARBA00022932"/>
    </source>
</evidence>
<evidence type="ECO:0000256" key="7">
    <source>
        <dbReference type="ARBA" id="ARBA00022705"/>
    </source>
</evidence>
<evidence type="ECO:0000256" key="2">
    <source>
        <dbReference type="ARBA" id="ARBA00004123"/>
    </source>
</evidence>
<dbReference type="GO" id="GO:0000724">
    <property type="term" value="P:double-strand break repair via homologous recombination"/>
    <property type="evidence" value="ECO:0007669"/>
    <property type="project" value="TreeGrafter"/>
</dbReference>
<comment type="similarity">
    <text evidence="3 20">Belongs to the DNA polymerase type-B family.</text>
</comment>
<keyword evidence="13 20" id="KW-0408">Iron</keyword>
<dbReference type="InterPro" id="IPR030559">
    <property type="entry name" value="PolZ_Rev3"/>
</dbReference>
<evidence type="ECO:0000256" key="4">
    <source>
        <dbReference type="ARBA" id="ARBA00022485"/>
    </source>
</evidence>
<keyword evidence="4 20" id="KW-0004">4Fe-4S</keyword>
<evidence type="ECO:0000256" key="6">
    <source>
        <dbReference type="ARBA" id="ARBA00022695"/>
    </source>
</evidence>
<dbReference type="SMART" id="SM00486">
    <property type="entry name" value="POLBc"/>
    <property type="match status" value="1"/>
</dbReference>
<evidence type="ECO:0000259" key="23">
    <source>
        <dbReference type="Pfam" id="PF14260"/>
    </source>
</evidence>
<dbReference type="InterPro" id="IPR017964">
    <property type="entry name" value="DNA-dir_DNA_pol_B_CS"/>
</dbReference>
<feature type="region of interest" description="Disordered" evidence="21">
    <location>
        <begin position="1491"/>
        <end position="1510"/>
    </location>
</feature>
<name>A0AAW1R7G6_9CHLO</name>
<dbReference type="Proteomes" id="UP001489004">
    <property type="component" value="Unassembled WGS sequence"/>
</dbReference>
<dbReference type="InterPro" id="IPR036397">
    <property type="entry name" value="RNaseH_sf"/>
</dbReference>
<dbReference type="GO" id="GO:0016035">
    <property type="term" value="C:zeta DNA polymerase complex"/>
    <property type="evidence" value="ECO:0007669"/>
    <property type="project" value="InterPro"/>
</dbReference>
<keyword evidence="6 20" id="KW-0548">Nucleotidyltransferase</keyword>
<keyword evidence="7 20" id="KW-0235">DNA replication</keyword>
<protein>
    <recommendedName>
        <fullName evidence="20">DNA polymerase</fullName>
        <ecNumber evidence="20">2.7.7.7</ecNumber>
    </recommendedName>
</protein>
<evidence type="ECO:0000256" key="13">
    <source>
        <dbReference type="ARBA" id="ARBA00023004"/>
    </source>
</evidence>
<keyword evidence="15 20" id="KW-0238">DNA-binding</keyword>
<dbReference type="FunFam" id="1.10.132.60:FF:000007">
    <property type="entry name" value="DNA polymerase"/>
    <property type="match status" value="1"/>
</dbReference>
<dbReference type="EC" id="2.7.7.7" evidence="20"/>
<evidence type="ECO:0000256" key="5">
    <source>
        <dbReference type="ARBA" id="ARBA00022679"/>
    </source>
</evidence>
<keyword evidence="8 20" id="KW-0479">Metal-binding</keyword>
<feature type="compositionally biased region" description="Low complexity" evidence="21">
    <location>
        <begin position="270"/>
        <end position="280"/>
    </location>
</feature>
<feature type="domain" description="C4-type zinc-finger of DNA polymerase delta" evidence="23">
    <location>
        <begin position="1056"/>
        <end position="1131"/>
    </location>
</feature>
<keyword evidence="17 20" id="KW-0539">Nucleus</keyword>
<dbReference type="SUPFAM" id="SSF53098">
    <property type="entry name" value="Ribonuclease H-like"/>
    <property type="match status" value="1"/>
</dbReference>
<feature type="region of interest" description="Disordered" evidence="21">
    <location>
        <begin position="1168"/>
        <end position="1190"/>
    </location>
</feature>
<dbReference type="InterPro" id="IPR043502">
    <property type="entry name" value="DNA/RNA_pol_sf"/>
</dbReference>
<dbReference type="Pfam" id="PF00136">
    <property type="entry name" value="DNA_pol_B"/>
    <property type="match status" value="1"/>
</dbReference>
<keyword evidence="12 20" id="KW-0239">DNA-directed DNA polymerase</keyword>
<evidence type="ECO:0000256" key="1">
    <source>
        <dbReference type="ARBA" id="ARBA00001966"/>
    </source>
</evidence>
<evidence type="ECO:0000256" key="15">
    <source>
        <dbReference type="ARBA" id="ARBA00023125"/>
    </source>
</evidence>
<evidence type="ECO:0000256" key="11">
    <source>
        <dbReference type="ARBA" id="ARBA00022833"/>
    </source>
</evidence>
<evidence type="ECO:0000256" key="18">
    <source>
        <dbReference type="ARBA" id="ARBA00049244"/>
    </source>
</evidence>
<dbReference type="InterPro" id="IPR006134">
    <property type="entry name" value="DNA-dir_DNA_pol_B_multi_dom"/>
</dbReference>
<evidence type="ECO:0000256" key="20">
    <source>
        <dbReference type="RuleBase" id="RU000442"/>
    </source>
</evidence>
<keyword evidence="11 20" id="KW-0862">Zinc</keyword>
<dbReference type="PRINTS" id="PR00106">
    <property type="entry name" value="DNAPOLB"/>
</dbReference>
<dbReference type="Gene3D" id="3.90.1600.10">
    <property type="entry name" value="Palm domain of DNA polymerase"/>
    <property type="match status" value="1"/>
</dbReference>
<gene>
    <name evidence="24" type="ORF">WJX72_006119</name>
</gene>
<dbReference type="Gene3D" id="1.10.287.690">
    <property type="entry name" value="Helix hairpin bin"/>
    <property type="match status" value="1"/>
</dbReference>
<dbReference type="InterPro" id="IPR006172">
    <property type="entry name" value="DNA-dir_DNA_pol_B"/>
</dbReference>
<dbReference type="EMBL" id="JALJOR010000001">
    <property type="protein sequence ID" value="KAK9829480.1"/>
    <property type="molecule type" value="Genomic_DNA"/>
</dbReference>
<feature type="compositionally biased region" description="Polar residues" evidence="21">
    <location>
        <begin position="1260"/>
        <end position="1269"/>
    </location>
</feature>
<dbReference type="PANTHER" id="PTHR45812:SF1">
    <property type="entry name" value="DNA POLYMERASE ZETA CATALYTIC SUBUNIT"/>
    <property type="match status" value="1"/>
</dbReference>
<dbReference type="InterPro" id="IPR042087">
    <property type="entry name" value="DNA_pol_B_thumb"/>
</dbReference>
<dbReference type="GO" id="GO:0051539">
    <property type="term" value="F:4 iron, 4 sulfur cluster binding"/>
    <property type="evidence" value="ECO:0007669"/>
    <property type="project" value="UniProtKB-KW"/>
</dbReference>
<feature type="compositionally biased region" description="Basic and acidic residues" evidence="21">
    <location>
        <begin position="1443"/>
        <end position="1453"/>
    </location>
</feature>
<accession>A0AAW1R7G6</accession>
<dbReference type="GO" id="GO:0003887">
    <property type="term" value="F:DNA-directed DNA polymerase activity"/>
    <property type="evidence" value="ECO:0007669"/>
    <property type="project" value="UniProtKB-KW"/>
</dbReference>
<dbReference type="Pfam" id="PF14260">
    <property type="entry name" value="zf-C4pol"/>
    <property type="match status" value="1"/>
</dbReference>
<evidence type="ECO:0000259" key="22">
    <source>
        <dbReference type="Pfam" id="PF00136"/>
    </source>
</evidence>
<evidence type="ECO:0000256" key="14">
    <source>
        <dbReference type="ARBA" id="ARBA00023014"/>
    </source>
</evidence>
<dbReference type="PROSITE" id="PS00116">
    <property type="entry name" value="DNA_POLYMERASE_B"/>
    <property type="match status" value="1"/>
</dbReference>
<proteinExistence type="inferred from homology"/>
<evidence type="ECO:0000256" key="16">
    <source>
        <dbReference type="ARBA" id="ARBA00023204"/>
    </source>
</evidence>
<dbReference type="CDD" id="cd05778">
    <property type="entry name" value="DNA_polB_zeta_exo"/>
    <property type="match status" value="1"/>
</dbReference>
<evidence type="ECO:0000256" key="21">
    <source>
        <dbReference type="SAM" id="MobiDB-lite"/>
    </source>
</evidence>
<dbReference type="PANTHER" id="PTHR45812">
    <property type="entry name" value="DNA POLYMERASE ZETA CATALYTIC SUBUNIT"/>
    <property type="match status" value="1"/>
</dbReference>
<dbReference type="GO" id="GO:0006260">
    <property type="term" value="P:DNA replication"/>
    <property type="evidence" value="ECO:0007669"/>
    <property type="project" value="UniProtKB-KW"/>
</dbReference>
<feature type="compositionally biased region" description="Low complexity" evidence="21">
    <location>
        <begin position="1170"/>
        <end position="1182"/>
    </location>
</feature>
<dbReference type="GO" id="GO:0003677">
    <property type="term" value="F:DNA binding"/>
    <property type="evidence" value="ECO:0007669"/>
    <property type="project" value="UniProtKB-KW"/>
</dbReference>
<dbReference type="GO" id="GO:0008270">
    <property type="term" value="F:zinc ion binding"/>
    <property type="evidence" value="ECO:0007669"/>
    <property type="project" value="UniProtKB-KW"/>
</dbReference>
<keyword evidence="9" id="KW-0227">DNA damage</keyword>
<feature type="region of interest" description="Disordered" evidence="21">
    <location>
        <begin position="270"/>
        <end position="355"/>
    </location>
</feature>
<dbReference type="InterPro" id="IPR012337">
    <property type="entry name" value="RNaseH-like_sf"/>
</dbReference>
<feature type="region of interest" description="Disordered" evidence="21">
    <location>
        <begin position="1530"/>
        <end position="1554"/>
    </location>
</feature>
<evidence type="ECO:0000256" key="8">
    <source>
        <dbReference type="ARBA" id="ARBA00022723"/>
    </source>
</evidence>
<feature type="region of interest" description="Disordered" evidence="21">
    <location>
        <begin position="1408"/>
        <end position="1485"/>
    </location>
</feature>
<evidence type="ECO:0000313" key="25">
    <source>
        <dbReference type="Proteomes" id="UP001489004"/>
    </source>
</evidence>
<evidence type="ECO:0000256" key="10">
    <source>
        <dbReference type="ARBA" id="ARBA00022771"/>
    </source>
</evidence>
<keyword evidence="5 20" id="KW-0808">Transferase</keyword>
<dbReference type="Gene3D" id="3.30.420.10">
    <property type="entry name" value="Ribonuclease H-like superfamily/Ribonuclease H"/>
    <property type="match status" value="1"/>
</dbReference>
<dbReference type="CDD" id="cd05534">
    <property type="entry name" value="POLBc_zeta"/>
    <property type="match status" value="1"/>
</dbReference>
<feature type="domain" description="DNA-directed DNA polymerase family B multifunctional" evidence="22">
    <location>
        <begin position="550"/>
        <end position="1004"/>
    </location>
</feature>
<feature type="region of interest" description="Disordered" evidence="21">
    <location>
        <begin position="194"/>
        <end position="247"/>
    </location>
</feature>
<evidence type="ECO:0000313" key="24">
    <source>
        <dbReference type="EMBL" id="KAK9829480.1"/>
    </source>
</evidence>
<comment type="subcellular location">
    <subcellularLocation>
        <location evidence="2 20">Nucleus</location>
    </subcellularLocation>
</comment>
<evidence type="ECO:0000256" key="19">
    <source>
        <dbReference type="ARBA" id="ARBA00066055"/>
    </source>
</evidence>
<comment type="caution">
    <text evidence="24">The sequence shown here is derived from an EMBL/GenBank/DDBJ whole genome shotgun (WGS) entry which is preliminary data.</text>
</comment>
<dbReference type="GO" id="GO:0005634">
    <property type="term" value="C:nucleus"/>
    <property type="evidence" value="ECO:0007669"/>
    <property type="project" value="UniProtKB-SubCell"/>
</dbReference>
<keyword evidence="14 20" id="KW-0411">Iron-sulfur</keyword>
<dbReference type="GO" id="GO:0042276">
    <property type="term" value="P:error-prone translesion synthesis"/>
    <property type="evidence" value="ECO:0007669"/>
    <property type="project" value="TreeGrafter"/>
</dbReference>
<organism evidence="24 25">
    <name type="scientific">[Myrmecia] bisecta</name>
    <dbReference type="NCBI Taxonomy" id="41462"/>
    <lineage>
        <taxon>Eukaryota</taxon>
        <taxon>Viridiplantae</taxon>
        <taxon>Chlorophyta</taxon>
        <taxon>core chlorophytes</taxon>
        <taxon>Trebouxiophyceae</taxon>
        <taxon>Trebouxiales</taxon>
        <taxon>Trebouxiaceae</taxon>
        <taxon>Myrmecia</taxon>
    </lineage>
</organism>
<feature type="region of interest" description="Disordered" evidence="21">
    <location>
        <begin position="1244"/>
        <end position="1279"/>
    </location>
</feature>
<dbReference type="SUPFAM" id="SSF56672">
    <property type="entry name" value="DNA/RNA polymerases"/>
    <property type="match status" value="1"/>
</dbReference>
<sequence>MPRLLHRVVHVFKGRHPPPSQEELDASMTNHGLLRINHPQAFYGNAADVPHRATIFAGQVFHVPTSATGNLSPFRGGNATAGPFGTARLAVLLRSLQSNGQQLCRADGQPDYPALADSEHMPGDGQGREQRPVYVMVPARPAPSPPHIDAWLTARRGRAAAAANASLESKAGRGSGFTMDANTGKLVPLYTDSQASEEGQGGSLLGTPGLCTAPNATPRDASQPEVQQTPAQQEEEEVRPASPKYDERNFFYTTPRTRTPVVSTAALAAVASSQQGAPPGDGDRLGPGGKAGSPSTSRKRVAFDDKGSEATAGQAAAVEGPASSFKGSLSSAKRRKFVSQITPPSPAAGASGPTPLSQAGFKRLVAGKGQQLTLLSVEVHADCRGSLLPDPRYDAALDPDIVLGFEVQKGSLGYLADRAATMDKPLLRQISRLPETFSMKEKQHDEYGTLHASGIHVTGRIVLNLWRILRSELKLNIYTFESCVAAVLQLRTPHVPSSVLAQWFKGGPGGGRWRCIRYWVTRARLNLAMMEQLDLVGRTGEMARAFGIDFFSVLTRGSQYRVESMLLRLAHTQNYLLLSASKEQVAQQPAMECIPLVMEPESRFYTSPVVVLDFQSLYPSMIIAYNLCYSTCVGRPAHSSNTGESVKLGAASLLLPKGSLAGPMAPDRLIVAPNGVAYVAPEARKGVVPRLLREILETRIMVKAAMKRAPASAKVLQRVLNARQFSLKLIANVTYGYAAAGFSGRMPMAELADSIVQSGRQTLENAIRMVEANQEWKARVVYGDTDSMFVLLPGRSREEAHKIGAEIASAVTAANPPPVTLKMEKVYHPCVLLSKKRYVGAMYEAPGQTVPDFDAKGIETVRRDTCPAVAKMMERSLRLLFNTRDLSEVKSYLERQWSKILANRISIQDFIFAKEVRLGTYSPKAPVVPPAAIVAGKAMAADPRAEPRFGERVPYIVVYGEPGARLVDMVVSPHALVESQGRLRLHSIYYITKAIIPALERVFSLMGADLRQWFAALPRPSKLLPQKRPAAALPLAAGGRTTGAGTIDQYYLSRHCAVCDGLTHAAKPLCQACRAAPQFAAAVLTARSARLESQHVHLVRVCLHCSSGGGRNLSEGGVACDSLDCGVFFERRKVSHELAAALALRTAGLQLLQPLPLPQTSSLWLHGRAQTKQAGAGATAKTSPQGEQGISEADLVSALLRRRLQLDTPTSARSAPAKQPEFDTDEQMEHLLAETELLLKEAAQLGPGSPAPGPIASPRTPRSAQSCSGTGPAAAARTPVDDVDDHLADLQRTLQEVKLLLVSDPALLQDVPASQELRVSPAKLPASPLKELHAISMQPYRRDSPGEDTYAQMDAVLGRANRDLMNTLAEHAGADAIAELEKPVADETPAAVEEAPGGILAWYEDNRADTGKSPVRPLPASSAEGDSPASVHQSAAVCSPVRPQRDPEGRQSEALEVCESPFPSPRSPAGSSRSPPAQLVSSAATPAKESLSPLCSFSSRKSSFLSPPSLGKKVAPEVAAVGWQGAPEDTGYAGDAEASSSCPSEASLPAPNCQPSPVKVALQRGFKGPAGDAAANAAHANWAADEADHVKMGCACIPFLSKRR</sequence>
<evidence type="ECO:0000256" key="9">
    <source>
        <dbReference type="ARBA" id="ARBA00022763"/>
    </source>
</evidence>
<feature type="compositionally biased region" description="Low complexity" evidence="21">
    <location>
        <begin position="1536"/>
        <end position="1551"/>
    </location>
</feature>
<reference evidence="24 25" key="1">
    <citation type="journal article" date="2024" name="Nat. Commun.">
        <title>Phylogenomics reveals the evolutionary origins of lichenization in chlorophyte algae.</title>
        <authorList>
            <person name="Puginier C."/>
            <person name="Libourel C."/>
            <person name="Otte J."/>
            <person name="Skaloud P."/>
            <person name="Haon M."/>
            <person name="Grisel S."/>
            <person name="Petersen M."/>
            <person name="Berrin J.G."/>
            <person name="Delaux P.M."/>
            <person name="Dal Grande F."/>
            <person name="Keller J."/>
        </authorList>
    </citation>
    <scope>NUCLEOTIDE SEQUENCE [LARGE SCALE GENOMIC DNA]</scope>
    <source>
        <strain evidence="24 25">SAG 2043</strain>
    </source>
</reference>
<keyword evidence="25" id="KW-1185">Reference proteome</keyword>
<dbReference type="Gene3D" id="1.10.132.60">
    <property type="entry name" value="DNA polymerase family B, C-terminal domain"/>
    <property type="match status" value="1"/>
</dbReference>
<dbReference type="GO" id="GO:0000166">
    <property type="term" value="F:nucleotide binding"/>
    <property type="evidence" value="ECO:0007669"/>
    <property type="project" value="InterPro"/>
</dbReference>
<evidence type="ECO:0000256" key="17">
    <source>
        <dbReference type="ARBA" id="ARBA00023242"/>
    </source>
</evidence>
<feature type="compositionally biased region" description="Low complexity" evidence="21">
    <location>
        <begin position="1467"/>
        <end position="1477"/>
    </location>
</feature>
<dbReference type="InterPro" id="IPR025687">
    <property type="entry name" value="Znf-C4pol"/>
</dbReference>